<dbReference type="RefSeq" id="WP_048105801.1">
    <property type="nucleotide sequence ID" value="NZ_CP007026.1"/>
</dbReference>
<evidence type="ECO:0000313" key="4">
    <source>
        <dbReference type="Proteomes" id="UP000241022"/>
    </source>
</evidence>
<organism evidence="1 3">
    <name type="scientific">Candidatus Nitrosopelagicus brevis</name>
    <dbReference type="NCBI Taxonomy" id="1410606"/>
    <lineage>
        <taxon>Archaea</taxon>
        <taxon>Nitrososphaerota</taxon>
    </lineage>
</organism>
<reference evidence="2" key="3">
    <citation type="submission" date="2016-05" db="EMBL/GenBank/DDBJ databases">
        <authorList>
            <person name="Lavstsen T."/>
            <person name="Jespersen J.S."/>
        </authorList>
    </citation>
    <scope>NUCLEOTIDE SEQUENCE [LARGE SCALE GENOMIC DNA]</scope>
    <source>
        <strain evidence="2">U25</strain>
    </source>
</reference>
<evidence type="ECO:0008006" key="5">
    <source>
        <dbReference type="Google" id="ProtNLM"/>
    </source>
</evidence>
<protein>
    <recommendedName>
        <fullName evidence="5">Intracellular proteinase inhibitor BsuPI domain-containing protein</fullName>
    </recommendedName>
</protein>
<proteinExistence type="predicted"/>
<dbReference type="EMBL" id="LXWN01000001">
    <property type="protein sequence ID" value="PTL88310.1"/>
    <property type="molecule type" value="Genomic_DNA"/>
</dbReference>
<keyword evidence="4" id="KW-1185">Reference proteome</keyword>
<reference evidence="2 4" key="4">
    <citation type="submission" date="2018-04" db="EMBL/GenBank/DDBJ databases">
        <title>Transcriptomics of ammonia oxidizing archaea.</title>
        <authorList>
            <person name="Carini P."/>
        </authorList>
    </citation>
    <scope>NUCLEOTIDE SEQUENCE [LARGE SCALE GENOMIC DNA]</scope>
    <source>
        <strain evidence="2 4">U25</strain>
    </source>
</reference>
<dbReference type="Proteomes" id="UP000241022">
    <property type="component" value="Unassembled WGS sequence"/>
</dbReference>
<evidence type="ECO:0000313" key="1">
    <source>
        <dbReference type="EMBL" id="AJA92178.1"/>
    </source>
</evidence>
<reference evidence="1 3" key="1">
    <citation type="journal article" date="2015" name="Proc. Natl. Acad. Sci. U.S.A.">
        <title>Genomic and proteomic characterization of "Candidatus Nitrosopelagicus brevis": An ammonia-oxidizing archaeon from the open ocean.</title>
        <authorList>
            <person name="Santoro A.E."/>
            <person name="Dupont C.L."/>
            <person name="Richter R.A."/>
            <person name="Craig M.T."/>
            <person name="Carini P."/>
            <person name="McIlvin M.R."/>
            <person name="Yang Y."/>
            <person name="Orsi W.D."/>
            <person name="Moran D.M."/>
            <person name="Saito M.A."/>
        </authorList>
    </citation>
    <scope>NUCLEOTIDE SEQUENCE [LARGE SCALE GENOMIC DNA]</scope>
    <source>
        <strain evidence="1">CN25</strain>
        <strain evidence="3">V2</strain>
    </source>
</reference>
<dbReference type="AlphaFoldDB" id="A0A0A7V004"/>
<name>A0A0A7V004_9ARCH</name>
<gene>
    <name evidence="2" type="ORF">A7X95_03380</name>
    <name evidence="1" type="ORF">T478_1108</name>
</gene>
<dbReference type="KEGG" id="nbv:T478_1108"/>
<dbReference type="OrthoDB" id="24807at2157"/>
<dbReference type="STRING" id="1410606.T478_1108"/>
<dbReference type="GeneID" id="24816992"/>
<dbReference type="Proteomes" id="UP000030944">
    <property type="component" value="Chromosome"/>
</dbReference>
<sequence length="148" mass="16195">MFPKGLLFAIILGVVSGPIFGIILYEYGVEDQLVYVDGTSLSIVTEKTNFTLGEPISITIVNSGTDELKFPDASYGLIIKQLDSIPIFSPTAAQVISNLDSHEDVTFVWDQIKNNGDQILEGTYKITSKAITLDGSIIEKIVIIHVFK</sequence>
<dbReference type="EMBL" id="CP007026">
    <property type="protein sequence ID" value="AJA92178.1"/>
    <property type="molecule type" value="Genomic_DNA"/>
</dbReference>
<evidence type="ECO:0000313" key="3">
    <source>
        <dbReference type="Proteomes" id="UP000030944"/>
    </source>
</evidence>
<reference evidence="4" key="2">
    <citation type="submission" date="2016-05" db="EMBL/GenBank/DDBJ databases">
        <authorList>
            <person name="Dupont C."/>
            <person name="Santoro A."/>
        </authorList>
    </citation>
    <scope>NUCLEOTIDE SEQUENCE [LARGE SCALE GENOMIC DNA]</scope>
    <source>
        <strain evidence="4">U25</strain>
    </source>
</reference>
<evidence type="ECO:0000313" key="2">
    <source>
        <dbReference type="EMBL" id="PTL88310.1"/>
    </source>
</evidence>
<accession>A0A0A7V004</accession>
<dbReference type="HOGENOM" id="CLU_149111_0_0_2"/>